<evidence type="ECO:0000313" key="2">
    <source>
        <dbReference type="EMBL" id="XBL14802.1"/>
    </source>
</evidence>
<protein>
    <recommendedName>
        <fullName evidence="4">Lipocalin-like domain-containing protein</fullName>
    </recommendedName>
</protein>
<keyword evidence="3" id="KW-1185">Reference proteome</keyword>
<dbReference type="RefSeq" id="WP_308991203.1">
    <property type="nucleotide sequence ID" value="NZ_CP155618.1"/>
</dbReference>
<gene>
    <name evidence="2" type="ORF">QLS71_002010</name>
</gene>
<name>A0AAU7EF56_9FLAO</name>
<accession>A0AAU7EF56</accession>
<dbReference type="Proteomes" id="UP001224325">
    <property type="component" value="Chromosome"/>
</dbReference>
<dbReference type="EMBL" id="CP155618">
    <property type="protein sequence ID" value="XBL14802.1"/>
    <property type="molecule type" value="Genomic_DNA"/>
</dbReference>
<dbReference type="PROSITE" id="PS51257">
    <property type="entry name" value="PROKAR_LIPOPROTEIN"/>
    <property type="match status" value="1"/>
</dbReference>
<evidence type="ECO:0000256" key="1">
    <source>
        <dbReference type="SAM" id="SignalP"/>
    </source>
</evidence>
<organism evidence="2 3">
    <name type="scientific">Mariniflexile litorale</name>
    <dbReference type="NCBI Taxonomy" id="3045158"/>
    <lineage>
        <taxon>Bacteria</taxon>
        <taxon>Pseudomonadati</taxon>
        <taxon>Bacteroidota</taxon>
        <taxon>Flavobacteriia</taxon>
        <taxon>Flavobacteriales</taxon>
        <taxon>Flavobacteriaceae</taxon>
        <taxon>Mariniflexile</taxon>
    </lineage>
</organism>
<proteinExistence type="predicted"/>
<evidence type="ECO:0008006" key="4">
    <source>
        <dbReference type="Google" id="ProtNLM"/>
    </source>
</evidence>
<dbReference type="KEGG" id="mlil:QLS71_002010"/>
<reference evidence="2" key="1">
    <citation type="submission" date="2024-04" db="EMBL/GenBank/DDBJ databases">
        <title>Mariniflexile litorale, isolated from the shallow sediments of the Sea of Japan.</title>
        <authorList>
            <person name="Romanenko L."/>
            <person name="Isaeva M."/>
        </authorList>
    </citation>
    <scope>NUCLEOTIDE SEQUENCE [LARGE SCALE GENOMIC DNA]</scope>
    <source>
        <strain evidence="2">KMM 9835</strain>
    </source>
</reference>
<feature type="chain" id="PRO_5043493053" description="Lipocalin-like domain-containing protein" evidence="1">
    <location>
        <begin position="22"/>
        <end position="166"/>
    </location>
</feature>
<dbReference type="AlphaFoldDB" id="A0AAU7EF56"/>
<feature type="signal peptide" evidence="1">
    <location>
        <begin position="1"/>
        <end position="21"/>
    </location>
</feature>
<sequence length="166" mass="18393">MKKIILALTLVALLLTSCSHDSDHNTINGVWILTEWNVADGFDMNNDDIVNTNILNEIDCVNNETLVFESTGMVSSNKTFNPTIEIALQNGTSNNYIFNIVCDEEGSISYASNYSKNGDVVLINDAIATVKNNKLTRVFIGAIKIYNEDFTEVLASKDLTLVYTKQ</sequence>
<evidence type="ECO:0000313" key="3">
    <source>
        <dbReference type="Proteomes" id="UP001224325"/>
    </source>
</evidence>
<keyword evidence="1" id="KW-0732">Signal</keyword>